<reference evidence="2 3" key="2">
    <citation type="submission" date="2019-02" db="EMBL/GenBank/DDBJ databases">
        <title>'Lichenibacterium ramalinii' gen. nov. sp. nov., 'Lichenibacterium minor' gen. nov. sp. nov.</title>
        <authorList>
            <person name="Pankratov T."/>
        </authorList>
    </citation>
    <scope>NUCLEOTIDE SEQUENCE [LARGE SCALE GENOMIC DNA]</scope>
    <source>
        <strain evidence="2 3">RmlP026</strain>
    </source>
</reference>
<dbReference type="RefSeq" id="WP_129229633.1">
    <property type="nucleotide sequence ID" value="NZ_QYBB01000058.1"/>
</dbReference>
<evidence type="ECO:0000313" key="2">
    <source>
        <dbReference type="EMBL" id="RYC29318.1"/>
    </source>
</evidence>
<gene>
    <name evidence="2" type="ORF">D3273_24725</name>
</gene>
<dbReference type="Proteomes" id="UP000290759">
    <property type="component" value="Unassembled WGS sequence"/>
</dbReference>
<keyword evidence="3" id="KW-1185">Reference proteome</keyword>
<accession>A0A4Q2U0Y3</accession>
<comment type="caution">
    <text evidence="2">The sequence shown here is derived from an EMBL/GenBank/DDBJ whole genome shotgun (WGS) entry which is preliminary data.</text>
</comment>
<evidence type="ECO:0000313" key="3">
    <source>
        <dbReference type="Proteomes" id="UP000290759"/>
    </source>
</evidence>
<sequence>MLLDAEAATTHTEALDASAPPVASPLAAIPPEAAPAQPERSRARQALADAIAEVRALEAEIAEASAAVSEAHDARWAAESALSAAEEALERARPRPGFNAPRPREPHTFRSQEEADAYTALLNTPPPSIEDAKAAVASATDARDSALAAVQFHQKRLDAAADRLRWKRSSIDKALRLVVHFDPAMAALAAETKRLATAAAVSRRAFEMAVGDTMLQRDHQFHGSTEPTDFRTDPDGWALLPRWREALEALRADPDAPLPMPSVA</sequence>
<dbReference type="EMBL" id="QYBB01000058">
    <property type="protein sequence ID" value="RYC29318.1"/>
    <property type="molecule type" value="Genomic_DNA"/>
</dbReference>
<feature type="compositionally biased region" description="Low complexity" evidence="1">
    <location>
        <begin position="15"/>
        <end position="38"/>
    </location>
</feature>
<protein>
    <submittedName>
        <fullName evidence="2">Uncharacterized protein</fullName>
    </submittedName>
</protein>
<dbReference type="AlphaFoldDB" id="A0A4Q2U0Y3"/>
<evidence type="ECO:0000256" key="1">
    <source>
        <dbReference type="SAM" id="MobiDB-lite"/>
    </source>
</evidence>
<proteinExistence type="predicted"/>
<reference evidence="2 3" key="1">
    <citation type="submission" date="2018-12" db="EMBL/GenBank/DDBJ databases">
        <authorList>
            <person name="Grouzdev D.S."/>
            <person name="Krutkina M.S."/>
        </authorList>
    </citation>
    <scope>NUCLEOTIDE SEQUENCE [LARGE SCALE GENOMIC DNA]</scope>
    <source>
        <strain evidence="2 3">RmlP026</strain>
    </source>
</reference>
<feature type="region of interest" description="Disordered" evidence="1">
    <location>
        <begin position="1"/>
        <end position="44"/>
    </location>
</feature>
<feature type="region of interest" description="Disordered" evidence="1">
    <location>
        <begin position="90"/>
        <end position="110"/>
    </location>
</feature>
<name>A0A4Q2U0Y3_9HYPH</name>
<organism evidence="2 3">
    <name type="scientific">Lichenibacterium minor</name>
    <dbReference type="NCBI Taxonomy" id="2316528"/>
    <lineage>
        <taxon>Bacteria</taxon>
        <taxon>Pseudomonadati</taxon>
        <taxon>Pseudomonadota</taxon>
        <taxon>Alphaproteobacteria</taxon>
        <taxon>Hyphomicrobiales</taxon>
        <taxon>Lichenihabitantaceae</taxon>
        <taxon>Lichenibacterium</taxon>
    </lineage>
</organism>